<dbReference type="KEGG" id="sfd:USDA257_c47990"/>
<proteinExistence type="predicted"/>
<feature type="region of interest" description="Disordered" evidence="1">
    <location>
        <begin position="54"/>
        <end position="84"/>
    </location>
</feature>
<dbReference type="STRING" id="1185652.USDA257_c47990"/>
<accession>I3XBS8</accession>
<dbReference type="HOGENOM" id="CLU_2525743_0_0_5"/>
<dbReference type="EMBL" id="CP003563">
    <property type="protein sequence ID" value="AFL53334.1"/>
    <property type="molecule type" value="Genomic_DNA"/>
</dbReference>
<reference evidence="2 3" key="1">
    <citation type="journal article" date="2012" name="J. Bacteriol.">
        <title>Complete genome sequence of the broad-host-range strain Sinorhizobium fredii USDA257.</title>
        <authorList>
            <person name="Schuldes J."/>
            <person name="Rodriguez Orbegoso M."/>
            <person name="Schmeisser C."/>
            <person name="Krishnan H.B."/>
            <person name="Daniel R."/>
            <person name="Streit W.R."/>
        </authorList>
    </citation>
    <scope>NUCLEOTIDE SEQUENCE [LARGE SCALE GENOMIC DNA]</scope>
    <source>
        <strain evidence="2 3">USDA 257</strain>
    </source>
</reference>
<gene>
    <name evidence="2" type="ORF">USDA257_c47990</name>
</gene>
<protein>
    <submittedName>
        <fullName evidence="2">Uncharacterized protein</fullName>
    </submittedName>
</protein>
<evidence type="ECO:0000313" key="2">
    <source>
        <dbReference type="EMBL" id="AFL53334.1"/>
    </source>
</evidence>
<evidence type="ECO:0000256" key="1">
    <source>
        <dbReference type="SAM" id="MobiDB-lite"/>
    </source>
</evidence>
<evidence type="ECO:0000313" key="3">
    <source>
        <dbReference type="Proteomes" id="UP000006180"/>
    </source>
</evidence>
<dbReference type="Proteomes" id="UP000006180">
    <property type="component" value="Chromosome"/>
</dbReference>
<dbReference type="AlphaFoldDB" id="I3XBS8"/>
<name>I3XBS8_SINF2</name>
<organism evidence="2 3">
    <name type="scientific">Sinorhizobium fredii (strain USDA 257)</name>
    <dbReference type="NCBI Taxonomy" id="1185652"/>
    <lineage>
        <taxon>Bacteria</taxon>
        <taxon>Pseudomonadati</taxon>
        <taxon>Pseudomonadota</taxon>
        <taxon>Alphaproteobacteria</taxon>
        <taxon>Hyphomicrobiales</taxon>
        <taxon>Rhizobiaceae</taxon>
        <taxon>Sinorhizobium/Ensifer group</taxon>
        <taxon>Sinorhizobium</taxon>
    </lineage>
</organism>
<sequence>MQPRGGRGGRSTYSGSEREQVFHEGNIYRTNIFKSRNFPQLNKRSFAIGALQPMRGLPHQSNGTSSERQHYRVNLSAKRYHFRR</sequence>